<accession>A0A084WT76</accession>
<sequence length="234" mass="26136">MKQRRGLTAMTDRDGLCSQNQSPLSPLPSATRMVVASPRRRLLSAVLFPSLSLSLYQACYLGGASECKRKQPLRSQQGARRKPAAARAPPMCRRRGGYVSPHCRRSLTLAHTVRKQVKHACTYGRQGNAIAIVCWCAECTQGTPDPQQRRGFRPQNKARIPACPYCVGVRRLFWRRRRHEIGRCETTRQQLPAAPVAGIPTRKGTDVKEPAAAPETKQGKFDHSRRSALTSRPR</sequence>
<dbReference type="PROSITE" id="PS51162">
    <property type="entry name" value="THYROGLOBULIN_1_2"/>
    <property type="match status" value="1"/>
</dbReference>
<feature type="region of interest" description="Disordered" evidence="2">
    <location>
        <begin position="71"/>
        <end position="97"/>
    </location>
</feature>
<evidence type="ECO:0000256" key="2">
    <source>
        <dbReference type="SAM" id="MobiDB-lite"/>
    </source>
</evidence>
<reference evidence="5 7" key="1">
    <citation type="journal article" date="2014" name="BMC Genomics">
        <title>Genome sequence of Anopheles sinensis provides insight into genetics basis of mosquito competence for malaria parasites.</title>
        <authorList>
            <person name="Zhou D."/>
            <person name="Zhang D."/>
            <person name="Ding G."/>
            <person name="Shi L."/>
            <person name="Hou Q."/>
            <person name="Ye Y."/>
            <person name="Xu Y."/>
            <person name="Zhou H."/>
            <person name="Xiong C."/>
            <person name="Li S."/>
            <person name="Yu J."/>
            <person name="Hong S."/>
            <person name="Yu X."/>
            <person name="Zou P."/>
            <person name="Chen C."/>
            <person name="Chang X."/>
            <person name="Wang W."/>
            <person name="Lv Y."/>
            <person name="Sun Y."/>
            <person name="Ma L."/>
            <person name="Shen B."/>
            <person name="Zhu C."/>
        </authorList>
    </citation>
    <scope>NUCLEOTIDE SEQUENCE [LARGE SCALE GENOMIC DNA]</scope>
</reference>
<dbReference type="Proteomes" id="UP000030765">
    <property type="component" value="Unassembled WGS sequence"/>
</dbReference>
<feature type="region of interest" description="Disordered" evidence="2">
    <location>
        <begin position="1"/>
        <end position="24"/>
    </location>
</feature>
<dbReference type="VEuPathDB" id="VectorBase:ASIC021872"/>
<organism evidence="5">
    <name type="scientific">Anopheles sinensis</name>
    <name type="common">Mosquito</name>
    <dbReference type="NCBI Taxonomy" id="74873"/>
    <lineage>
        <taxon>Eukaryota</taxon>
        <taxon>Metazoa</taxon>
        <taxon>Ecdysozoa</taxon>
        <taxon>Arthropoda</taxon>
        <taxon>Hexapoda</taxon>
        <taxon>Insecta</taxon>
        <taxon>Pterygota</taxon>
        <taxon>Neoptera</taxon>
        <taxon>Endopterygota</taxon>
        <taxon>Diptera</taxon>
        <taxon>Nematocera</taxon>
        <taxon>Culicoidea</taxon>
        <taxon>Culicidae</taxon>
        <taxon>Anophelinae</taxon>
        <taxon>Anopheles</taxon>
    </lineage>
</organism>
<keyword evidence="3" id="KW-0812">Transmembrane</keyword>
<feature type="region of interest" description="Disordered" evidence="2">
    <location>
        <begin position="192"/>
        <end position="234"/>
    </location>
</feature>
<feature type="transmembrane region" description="Helical" evidence="3">
    <location>
        <begin position="42"/>
        <end position="63"/>
    </location>
</feature>
<keyword evidence="3" id="KW-0472">Membrane</keyword>
<keyword evidence="3" id="KW-1133">Transmembrane helix</keyword>
<evidence type="ECO:0000313" key="7">
    <source>
        <dbReference type="Proteomes" id="UP000030765"/>
    </source>
</evidence>
<evidence type="ECO:0000313" key="5">
    <source>
        <dbReference type="EMBL" id="KFB53420.1"/>
    </source>
</evidence>
<feature type="domain" description="Thyroglobulin type-1" evidence="4">
    <location>
        <begin position="64"/>
        <end position="163"/>
    </location>
</feature>
<dbReference type="EnsemblMetazoa" id="ASIC021872-RA">
    <property type="protein sequence ID" value="ASIC021872-PA"/>
    <property type="gene ID" value="ASIC021872"/>
</dbReference>
<dbReference type="AlphaFoldDB" id="A0A084WT76"/>
<keyword evidence="7" id="KW-1185">Reference proteome</keyword>
<reference evidence="6" key="2">
    <citation type="submission" date="2020-05" db="UniProtKB">
        <authorList>
            <consortium name="EnsemblMetazoa"/>
        </authorList>
    </citation>
    <scope>IDENTIFICATION</scope>
</reference>
<comment type="caution">
    <text evidence="1">Lacks conserved residue(s) required for the propagation of feature annotation.</text>
</comment>
<name>A0A084WT76_ANOSI</name>
<gene>
    <name evidence="5" type="ORF">ZHAS_00021872</name>
</gene>
<dbReference type="EMBL" id="ATLV01026864">
    <property type="status" value="NOT_ANNOTATED_CDS"/>
    <property type="molecule type" value="Genomic_DNA"/>
</dbReference>
<proteinExistence type="predicted"/>
<evidence type="ECO:0000256" key="3">
    <source>
        <dbReference type="SAM" id="Phobius"/>
    </source>
</evidence>
<protein>
    <submittedName>
        <fullName evidence="6">Thyroglobulin type-1 domain-containing protein</fullName>
    </submittedName>
</protein>
<evidence type="ECO:0000259" key="4">
    <source>
        <dbReference type="PROSITE" id="PS51162"/>
    </source>
</evidence>
<dbReference type="EMBL" id="KE525420">
    <property type="protein sequence ID" value="KFB53420.1"/>
    <property type="molecule type" value="Genomic_DNA"/>
</dbReference>
<dbReference type="InterPro" id="IPR000716">
    <property type="entry name" value="Thyroglobulin_1"/>
</dbReference>
<evidence type="ECO:0000313" key="6">
    <source>
        <dbReference type="EnsemblMetazoa" id="ASIC021872-PA"/>
    </source>
</evidence>
<evidence type="ECO:0000256" key="1">
    <source>
        <dbReference type="PROSITE-ProRule" id="PRU00500"/>
    </source>
</evidence>